<feature type="signal peptide" evidence="1">
    <location>
        <begin position="1"/>
        <end position="16"/>
    </location>
</feature>
<reference evidence="3" key="2">
    <citation type="submission" date="2023-06" db="EMBL/GenBank/DDBJ databases">
        <authorList>
            <person name="Ma L."/>
            <person name="Liu K.-W."/>
            <person name="Li Z."/>
            <person name="Hsiao Y.-Y."/>
            <person name="Qi Y."/>
            <person name="Fu T."/>
            <person name="Tang G."/>
            <person name="Zhang D."/>
            <person name="Sun W.-H."/>
            <person name="Liu D.-K."/>
            <person name="Li Y."/>
            <person name="Chen G.-Z."/>
            <person name="Liu X.-D."/>
            <person name="Liao X.-Y."/>
            <person name="Jiang Y.-T."/>
            <person name="Yu X."/>
            <person name="Hao Y."/>
            <person name="Huang J."/>
            <person name="Zhao X.-W."/>
            <person name="Ke S."/>
            <person name="Chen Y.-Y."/>
            <person name="Wu W.-L."/>
            <person name="Hsu J.-L."/>
            <person name="Lin Y.-F."/>
            <person name="Huang M.-D."/>
            <person name="Li C.-Y."/>
            <person name="Huang L."/>
            <person name="Wang Z.-W."/>
            <person name="Zhao X."/>
            <person name="Zhong W.-Y."/>
            <person name="Peng D.-H."/>
            <person name="Ahmad S."/>
            <person name="Lan S."/>
            <person name="Zhang J.-S."/>
            <person name="Tsai W.-C."/>
            <person name="Van De Peer Y."/>
            <person name="Liu Z.-J."/>
        </authorList>
    </citation>
    <scope>NUCLEOTIDE SEQUENCE</scope>
    <source>
        <strain evidence="3">CP</strain>
        <tissue evidence="3">Leaves</tissue>
    </source>
</reference>
<dbReference type="Proteomes" id="UP001180020">
    <property type="component" value="Unassembled WGS sequence"/>
</dbReference>
<sequence length="259" mass="29947">MLAFLSLLFFSAPTVWRPLTPLPFESFNTASQVPKDELDRVLQQASRGYNKTLIITVLNKAYTEKNGMLDLFLRSFRLGKGTKPLLDRLLLTADTDVMWLRNPFLKLNQSSEIDIQFTCDGFNGRPEDESNPLNTGFFFVRSNNKSIALFDKWYDARNNSGGMKEQDVLLQMIKNGTLRERGIRTRYLDTRYFGGFCHDYRDFSRVTTMHANCCRTVRAKLIDLSLVLEDWKTYRNGSVVPHNPHKTCLIDSWDELKGH</sequence>
<evidence type="ECO:0000259" key="2">
    <source>
        <dbReference type="Pfam" id="PF03407"/>
    </source>
</evidence>
<protein>
    <recommendedName>
        <fullName evidence="2">Nucleotide-diphospho-sugar transferase domain-containing protein</fullName>
    </recommendedName>
</protein>
<proteinExistence type="predicted"/>
<feature type="domain" description="Nucleotide-diphospho-sugar transferase" evidence="2">
    <location>
        <begin position="91"/>
        <end position="223"/>
    </location>
</feature>
<dbReference type="PANTHER" id="PTHR46038:SF12">
    <property type="entry name" value="OS03G0731800 PROTEIN"/>
    <property type="match status" value="1"/>
</dbReference>
<reference evidence="3" key="1">
    <citation type="journal article" date="2023" name="Nat. Commun.">
        <title>Diploid and tetraploid genomes of Acorus and the evolution of monocots.</title>
        <authorList>
            <person name="Ma L."/>
            <person name="Liu K.W."/>
            <person name="Li Z."/>
            <person name="Hsiao Y.Y."/>
            <person name="Qi Y."/>
            <person name="Fu T."/>
            <person name="Tang G.D."/>
            <person name="Zhang D."/>
            <person name="Sun W.H."/>
            <person name="Liu D.K."/>
            <person name="Li Y."/>
            <person name="Chen G.Z."/>
            <person name="Liu X.D."/>
            <person name="Liao X.Y."/>
            <person name="Jiang Y.T."/>
            <person name="Yu X."/>
            <person name="Hao Y."/>
            <person name="Huang J."/>
            <person name="Zhao X.W."/>
            <person name="Ke S."/>
            <person name="Chen Y.Y."/>
            <person name="Wu W.L."/>
            <person name="Hsu J.L."/>
            <person name="Lin Y.F."/>
            <person name="Huang M.D."/>
            <person name="Li C.Y."/>
            <person name="Huang L."/>
            <person name="Wang Z.W."/>
            <person name="Zhao X."/>
            <person name="Zhong W.Y."/>
            <person name="Peng D.H."/>
            <person name="Ahmad S."/>
            <person name="Lan S."/>
            <person name="Zhang J.S."/>
            <person name="Tsai W.C."/>
            <person name="Van de Peer Y."/>
            <person name="Liu Z.J."/>
        </authorList>
    </citation>
    <scope>NUCLEOTIDE SEQUENCE</scope>
    <source>
        <strain evidence="3">CP</strain>
    </source>
</reference>
<keyword evidence="4" id="KW-1185">Reference proteome</keyword>
<gene>
    <name evidence="3" type="ORF">QJS10_CPA10g01034</name>
</gene>
<evidence type="ECO:0000313" key="4">
    <source>
        <dbReference type="Proteomes" id="UP001180020"/>
    </source>
</evidence>
<accession>A0AAV9E3L2</accession>
<dbReference type="Pfam" id="PF03407">
    <property type="entry name" value="Nucleotid_trans"/>
    <property type="match status" value="1"/>
</dbReference>
<dbReference type="EMBL" id="JAUJYO010000010">
    <property type="protein sequence ID" value="KAK1306833.1"/>
    <property type="molecule type" value="Genomic_DNA"/>
</dbReference>
<comment type="caution">
    <text evidence="3">The sequence shown here is derived from an EMBL/GenBank/DDBJ whole genome shotgun (WGS) entry which is preliminary data.</text>
</comment>
<evidence type="ECO:0000256" key="1">
    <source>
        <dbReference type="SAM" id="SignalP"/>
    </source>
</evidence>
<feature type="chain" id="PRO_5043462856" description="Nucleotide-diphospho-sugar transferase domain-containing protein" evidence="1">
    <location>
        <begin position="17"/>
        <end position="259"/>
    </location>
</feature>
<evidence type="ECO:0000313" key="3">
    <source>
        <dbReference type="EMBL" id="KAK1306833.1"/>
    </source>
</evidence>
<dbReference type="AlphaFoldDB" id="A0AAV9E3L2"/>
<keyword evidence="1" id="KW-0732">Signal</keyword>
<dbReference type="PANTHER" id="PTHR46038">
    <property type="entry name" value="EXPRESSED PROTEIN-RELATED"/>
    <property type="match status" value="1"/>
</dbReference>
<name>A0AAV9E3L2_ACOCL</name>
<organism evidence="3 4">
    <name type="scientific">Acorus calamus</name>
    <name type="common">Sweet flag</name>
    <dbReference type="NCBI Taxonomy" id="4465"/>
    <lineage>
        <taxon>Eukaryota</taxon>
        <taxon>Viridiplantae</taxon>
        <taxon>Streptophyta</taxon>
        <taxon>Embryophyta</taxon>
        <taxon>Tracheophyta</taxon>
        <taxon>Spermatophyta</taxon>
        <taxon>Magnoliopsida</taxon>
        <taxon>Liliopsida</taxon>
        <taxon>Acoraceae</taxon>
        <taxon>Acorus</taxon>
    </lineage>
</organism>
<dbReference type="InterPro" id="IPR005069">
    <property type="entry name" value="Nucl-diP-sugar_transferase"/>
</dbReference>
<dbReference type="InterPro" id="IPR044821">
    <property type="entry name" value="At1g28695/At4g15970-like"/>
</dbReference>